<comment type="caution">
    <text evidence="1">The sequence shown here is derived from an EMBL/GenBank/DDBJ whole genome shotgun (WGS) entry which is preliminary data.</text>
</comment>
<evidence type="ECO:0000313" key="2">
    <source>
        <dbReference type="Proteomes" id="UP000775213"/>
    </source>
</evidence>
<protein>
    <submittedName>
        <fullName evidence="1">Uncharacterized protein</fullName>
    </submittedName>
</protein>
<organism evidence="1 2">
    <name type="scientific">Dendrobium chrysotoxum</name>
    <name type="common">Orchid</name>
    <dbReference type="NCBI Taxonomy" id="161865"/>
    <lineage>
        <taxon>Eukaryota</taxon>
        <taxon>Viridiplantae</taxon>
        <taxon>Streptophyta</taxon>
        <taxon>Embryophyta</taxon>
        <taxon>Tracheophyta</taxon>
        <taxon>Spermatophyta</taxon>
        <taxon>Magnoliopsida</taxon>
        <taxon>Liliopsida</taxon>
        <taxon>Asparagales</taxon>
        <taxon>Orchidaceae</taxon>
        <taxon>Epidendroideae</taxon>
        <taxon>Malaxideae</taxon>
        <taxon>Dendrobiinae</taxon>
        <taxon>Dendrobium</taxon>
    </lineage>
</organism>
<accession>A0AAV7GVG7</accession>
<reference evidence="1 2" key="1">
    <citation type="journal article" date="2021" name="Hortic Res">
        <title>Chromosome-scale assembly of the Dendrobium chrysotoxum genome enhances the understanding of orchid evolution.</title>
        <authorList>
            <person name="Zhang Y."/>
            <person name="Zhang G.Q."/>
            <person name="Zhang D."/>
            <person name="Liu X.D."/>
            <person name="Xu X.Y."/>
            <person name="Sun W.H."/>
            <person name="Yu X."/>
            <person name="Zhu X."/>
            <person name="Wang Z.W."/>
            <person name="Zhao X."/>
            <person name="Zhong W.Y."/>
            <person name="Chen H."/>
            <person name="Yin W.L."/>
            <person name="Huang T."/>
            <person name="Niu S.C."/>
            <person name="Liu Z.J."/>
        </authorList>
    </citation>
    <scope>NUCLEOTIDE SEQUENCE [LARGE SCALE GENOMIC DNA]</scope>
    <source>
        <strain evidence="1">Lindl</strain>
    </source>
</reference>
<dbReference type="Proteomes" id="UP000775213">
    <property type="component" value="Unassembled WGS sequence"/>
</dbReference>
<keyword evidence="2" id="KW-1185">Reference proteome</keyword>
<evidence type="ECO:0000313" key="1">
    <source>
        <dbReference type="EMBL" id="KAH0460467.1"/>
    </source>
</evidence>
<dbReference type="EMBL" id="JAGFBR010000010">
    <property type="protein sequence ID" value="KAH0460467.1"/>
    <property type="molecule type" value="Genomic_DNA"/>
</dbReference>
<gene>
    <name evidence="1" type="ORF">IEQ34_011130</name>
</gene>
<proteinExistence type="predicted"/>
<dbReference type="AlphaFoldDB" id="A0AAV7GVG7"/>
<name>A0AAV7GVG7_DENCH</name>
<sequence>MAAAKTTIFNTSGDFLDEFSMGFEPEPRGRNSFAQPASCTNNRDLNEHQAVPSEIQMQIIQQCWKQQVQ</sequence>